<accession>A0ACB9LY13</accession>
<proteinExistence type="predicted"/>
<evidence type="ECO:0000313" key="1">
    <source>
        <dbReference type="EMBL" id="KAI4316600.1"/>
    </source>
</evidence>
<comment type="caution">
    <text evidence="1">The sequence shown here is derived from an EMBL/GenBank/DDBJ whole genome shotgun (WGS) entry which is preliminary data.</text>
</comment>
<evidence type="ECO:0000313" key="2">
    <source>
        <dbReference type="Proteomes" id="UP000828941"/>
    </source>
</evidence>
<name>A0ACB9LY13_BAUVA</name>
<dbReference type="Proteomes" id="UP000828941">
    <property type="component" value="Chromosome 10"/>
</dbReference>
<reference evidence="1 2" key="1">
    <citation type="journal article" date="2022" name="DNA Res.">
        <title>Chromosomal-level genome assembly of the orchid tree Bauhinia variegata (Leguminosae; Cercidoideae) supports the allotetraploid origin hypothesis of Bauhinia.</title>
        <authorList>
            <person name="Zhong Y."/>
            <person name="Chen Y."/>
            <person name="Zheng D."/>
            <person name="Pang J."/>
            <person name="Liu Y."/>
            <person name="Luo S."/>
            <person name="Meng S."/>
            <person name="Qian L."/>
            <person name="Wei D."/>
            <person name="Dai S."/>
            <person name="Zhou R."/>
        </authorList>
    </citation>
    <scope>NUCLEOTIDE SEQUENCE [LARGE SCALE GENOMIC DNA]</scope>
    <source>
        <strain evidence="1">BV-YZ2020</strain>
    </source>
</reference>
<dbReference type="EMBL" id="CM039435">
    <property type="protein sequence ID" value="KAI4316600.1"/>
    <property type="molecule type" value="Genomic_DNA"/>
</dbReference>
<keyword evidence="2" id="KW-1185">Reference proteome</keyword>
<organism evidence="1 2">
    <name type="scientific">Bauhinia variegata</name>
    <name type="common">Purple orchid tree</name>
    <name type="synonym">Phanera variegata</name>
    <dbReference type="NCBI Taxonomy" id="167791"/>
    <lineage>
        <taxon>Eukaryota</taxon>
        <taxon>Viridiplantae</taxon>
        <taxon>Streptophyta</taxon>
        <taxon>Embryophyta</taxon>
        <taxon>Tracheophyta</taxon>
        <taxon>Spermatophyta</taxon>
        <taxon>Magnoliopsida</taxon>
        <taxon>eudicotyledons</taxon>
        <taxon>Gunneridae</taxon>
        <taxon>Pentapetalae</taxon>
        <taxon>rosids</taxon>
        <taxon>fabids</taxon>
        <taxon>Fabales</taxon>
        <taxon>Fabaceae</taxon>
        <taxon>Cercidoideae</taxon>
        <taxon>Cercideae</taxon>
        <taxon>Bauhiniinae</taxon>
        <taxon>Bauhinia</taxon>
    </lineage>
</organism>
<sequence length="154" mass="16744">MRSKGQNQSMLVRIIMSPIRALGKARDLYVRSITNCGDNMNYGGNFDAAGRFAALPRSYSAATSRSDDGEDFRELMRAASARTMVNKIDMDLALRQQQQKQFGASKGLPLPKSSSVGMGRIDEDSELGESGAVAPDLLYPRSRSYAVGNSPLAF</sequence>
<gene>
    <name evidence="1" type="ORF">L6164_024566</name>
</gene>
<protein>
    <submittedName>
        <fullName evidence="1">Uncharacterized protein</fullName>
    </submittedName>
</protein>